<evidence type="ECO:0000313" key="1">
    <source>
        <dbReference type="EMBL" id="RDY58723.1"/>
    </source>
</evidence>
<proteinExistence type="predicted"/>
<gene>
    <name evidence="1" type="ORF">DX873_13675</name>
</gene>
<reference evidence="1 2" key="1">
    <citation type="submission" date="2018-08" db="EMBL/GenBank/DDBJ databases">
        <title>Muricauda nanhaiensis sp. nov., isolated from seawater of the South China Sea.</title>
        <authorList>
            <person name="Dang Y."/>
        </authorList>
    </citation>
    <scope>NUCLEOTIDE SEQUENCE [LARGE SCALE GENOMIC DNA]</scope>
    <source>
        <strain evidence="1 2">SM1704</strain>
    </source>
</reference>
<evidence type="ECO:0000313" key="2">
    <source>
        <dbReference type="Proteomes" id="UP000261828"/>
    </source>
</evidence>
<protein>
    <submittedName>
        <fullName evidence="1">DUF3291 domain-containing protein</fullName>
    </submittedName>
</protein>
<organism evidence="1 2">
    <name type="scientific">Flagellimonas nanhaiensis</name>
    <dbReference type="NCBI Taxonomy" id="2292706"/>
    <lineage>
        <taxon>Bacteria</taxon>
        <taxon>Pseudomonadati</taxon>
        <taxon>Bacteroidota</taxon>
        <taxon>Flavobacteriia</taxon>
        <taxon>Flavobacteriales</taxon>
        <taxon>Flavobacteriaceae</taxon>
        <taxon>Flagellimonas</taxon>
    </lineage>
</organism>
<dbReference type="AlphaFoldDB" id="A0A371JNB9"/>
<dbReference type="RefSeq" id="WP_116185044.1">
    <property type="nucleotide sequence ID" value="NZ_QTJX01000003.1"/>
</dbReference>
<dbReference type="Proteomes" id="UP000261828">
    <property type="component" value="Unassembled WGS sequence"/>
</dbReference>
<dbReference type="OrthoDB" id="1364821at2"/>
<comment type="caution">
    <text evidence="1">The sequence shown here is derived from an EMBL/GenBank/DDBJ whole genome shotgun (WGS) entry which is preliminary data.</text>
</comment>
<accession>A0A371JNB9</accession>
<dbReference type="EMBL" id="QTJX01000003">
    <property type="protein sequence ID" value="RDY58723.1"/>
    <property type="molecule type" value="Genomic_DNA"/>
</dbReference>
<name>A0A371JNB9_9FLAO</name>
<sequence length="112" mass="13193">MVLAITSIELKSPLLFFRLSLVSLQVINQLKNSSCIDYRTTGFWKKHYTITLWRDKEEMQNFSRNGNHLYAMGKSRFIAKEIRVAILNMDEFPNWKEAKTLLAHSGKIHKYE</sequence>
<keyword evidence="2" id="KW-1185">Reference proteome</keyword>